<feature type="region of interest" description="Disordered" evidence="10">
    <location>
        <begin position="362"/>
        <end position="471"/>
    </location>
</feature>
<evidence type="ECO:0000313" key="11">
    <source>
        <dbReference type="EMBL" id="GIM13722.1"/>
    </source>
</evidence>
<evidence type="ECO:0000256" key="3">
    <source>
        <dbReference type="ARBA" id="ARBA00022617"/>
    </source>
</evidence>
<dbReference type="GO" id="GO:0045454">
    <property type="term" value="P:cell redox homeostasis"/>
    <property type="evidence" value="ECO:0007669"/>
    <property type="project" value="TreeGrafter"/>
</dbReference>
<dbReference type="GO" id="GO:0008379">
    <property type="term" value="F:thioredoxin peroxidase activity"/>
    <property type="evidence" value="ECO:0007669"/>
    <property type="project" value="TreeGrafter"/>
</dbReference>
<dbReference type="InterPro" id="IPR012292">
    <property type="entry name" value="Globin/Proto"/>
</dbReference>
<keyword evidence="7" id="KW-0408">Iron</keyword>
<feature type="non-terminal residue" evidence="11">
    <location>
        <position position="620"/>
    </location>
</feature>
<keyword evidence="2" id="KW-0575">Peroxidase</keyword>
<feature type="compositionally biased region" description="Low complexity" evidence="10">
    <location>
        <begin position="442"/>
        <end position="461"/>
    </location>
</feature>
<feature type="compositionally biased region" description="Pro residues" evidence="10">
    <location>
        <begin position="369"/>
        <end position="380"/>
    </location>
</feature>
<feature type="compositionally biased region" description="Low complexity" evidence="10">
    <location>
        <begin position="381"/>
        <end position="406"/>
    </location>
</feature>
<dbReference type="PANTHER" id="PTHR42801:SF5">
    <property type="entry name" value="GROUP 1 TRUNCATED HEMOGLOBIN GLBN"/>
    <property type="match status" value="1"/>
</dbReference>
<keyword evidence="4" id="KW-0479">Metal-binding</keyword>
<evidence type="ECO:0000256" key="1">
    <source>
        <dbReference type="ARBA" id="ARBA00022448"/>
    </source>
</evidence>
<evidence type="ECO:0000256" key="6">
    <source>
        <dbReference type="ARBA" id="ARBA00023002"/>
    </source>
</evidence>
<dbReference type="GO" id="GO:0046872">
    <property type="term" value="F:metal ion binding"/>
    <property type="evidence" value="ECO:0007669"/>
    <property type="project" value="UniProtKB-KW"/>
</dbReference>
<evidence type="ECO:0000256" key="7">
    <source>
        <dbReference type="ARBA" id="ARBA00023004"/>
    </source>
</evidence>
<dbReference type="Pfam" id="PF01152">
    <property type="entry name" value="Bac_globin"/>
    <property type="match status" value="1"/>
</dbReference>
<name>A0A8J4GUD1_9CHLO</name>
<dbReference type="CDD" id="cd00454">
    <property type="entry name" value="TrHb1_N"/>
    <property type="match status" value="1"/>
</dbReference>
<keyword evidence="9" id="KW-0676">Redox-active center</keyword>
<feature type="region of interest" description="Disordered" evidence="10">
    <location>
        <begin position="281"/>
        <end position="314"/>
    </location>
</feature>
<dbReference type="SUPFAM" id="SSF46458">
    <property type="entry name" value="Globin-like"/>
    <property type="match status" value="1"/>
</dbReference>
<evidence type="ECO:0000256" key="2">
    <source>
        <dbReference type="ARBA" id="ARBA00022559"/>
    </source>
</evidence>
<keyword evidence="3" id="KW-0349">Heme</keyword>
<gene>
    <name evidence="11" type="ORF">Vretimale_16751</name>
</gene>
<keyword evidence="5" id="KW-0049">Antioxidant</keyword>
<keyword evidence="8" id="KW-1015">Disulfide bond</keyword>
<evidence type="ECO:0000256" key="9">
    <source>
        <dbReference type="ARBA" id="ARBA00023284"/>
    </source>
</evidence>
<dbReference type="InterPro" id="IPR050924">
    <property type="entry name" value="Peroxiredoxin_BCP/PrxQ"/>
</dbReference>
<feature type="region of interest" description="Disordered" evidence="10">
    <location>
        <begin position="597"/>
        <end position="620"/>
    </location>
</feature>
<dbReference type="GO" id="GO:0020037">
    <property type="term" value="F:heme binding"/>
    <property type="evidence" value="ECO:0007669"/>
    <property type="project" value="InterPro"/>
</dbReference>
<dbReference type="GO" id="GO:0034599">
    <property type="term" value="P:cellular response to oxidative stress"/>
    <property type="evidence" value="ECO:0007669"/>
    <property type="project" value="TreeGrafter"/>
</dbReference>
<dbReference type="Proteomes" id="UP000722791">
    <property type="component" value="Unassembled WGS sequence"/>
</dbReference>
<protein>
    <recommendedName>
        <fullName evidence="13">Globin</fullName>
    </recommendedName>
</protein>
<evidence type="ECO:0000256" key="8">
    <source>
        <dbReference type="ARBA" id="ARBA00023157"/>
    </source>
</evidence>
<proteinExistence type="predicted"/>
<evidence type="ECO:0000256" key="5">
    <source>
        <dbReference type="ARBA" id="ARBA00022862"/>
    </source>
</evidence>
<dbReference type="GO" id="GO:0019825">
    <property type="term" value="F:oxygen binding"/>
    <property type="evidence" value="ECO:0007669"/>
    <property type="project" value="InterPro"/>
</dbReference>
<keyword evidence="6" id="KW-0560">Oxidoreductase</keyword>
<feature type="compositionally biased region" description="Polar residues" evidence="10">
    <location>
        <begin position="412"/>
        <end position="422"/>
    </location>
</feature>
<feature type="compositionally biased region" description="Gly residues" evidence="10">
    <location>
        <begin position="255"/>
        <end position="265"/>
    </location>
</feature>
<evidence type="ECO:0000313" key="12">
    <source>
        <dbReference type="Proteomes" id="UP000722791"/>
    </source>
</evidence>
<dbReference type="Gene3D" id="1.10.490.10">
    <property type="entry name" value="Globins"/>
    <property type="match status" value="1"/>
</dbReference>
<accession>A0A8J4GUD1</accession>
<keyword evidence="1" id="KW-0813">Transport</keyword>
<evidence type="ECO:0008006" key="13">
    <source>
        <dbReference type="Google" id="ProtNLM"/>
    </source>
</evidence>
<organism evidence="11 12">
    <name type="scientific">Volvox reticuliferus</name>
    <dbReference type="NCBI Taxonomy" id="1737510"/>
    <lineage>
        <taxon>Eukaryota</taxon>
        <taxon>Viridiplantae</taxon>
        <taxon>Chlorophyta</taxon>
        <taxon>core chlorophytes</taxon>
        <taxon>Chlorophyceae</taxon>
        <taxon>CS clade</taxon>
        <taxon>Chlamydomonadales</taxon>
        <taxon>Volvocaceae</taxon>
        <taxon>Volvox</taxon>
    </lineage>
</organism>
<dbReference type="PANTHER" id="PTHR42801">
    <property type="entry name" value="THIOREDOXIN-DEPENDENT PEROXIDE REDUCTASE"/>
    <property type="match status" value="1"/>
</dbReference>
<feature type="region of interest" description="Disordered" evidence="10">
    <location>
        <begin position="228"/>
        <end position="267"/>
    </location>
</feature>
<reference evidence="11" key="1">
    <citation type="journal article" date="2021" name="Proc. Natl. Acad. Sci. U.S.A.">
        <title>Three genomes in the algal genus Volvox reveal the fate of a haploid sex-determining region after a transition to homothallism.</title>
        <authorList>
            <person name="Yamamoto K."/>
            <person name="Hamaji T."/>
            <person name="Kawai-Toyooka H."/>
            <person name="Matsuzaki R."/>
            <person name="Takahashi F."/>
            <person name="Nishimura Y."/>
            <person name="Kawachi M."/>
            <person name="Noguchi H."/>
            <person name="Minakuchi Y."/>
            <person name="Umen J.G."/>
            <person name="Toyoda A."/>
            <person name="Nozaki H."/>
        </authorList>
    </citation>
    <scope>NUCLEOTIDE SEQUENCE</scope>
    <source>
        <strain evidence="11">NIES-3785</strain>
    </source>
</reference>
<dbReference type="GO" id="GO:0005737">
    <property type="term" value="C:cytoplasm"/>
    <property type="evidence" value="ECO:0007669"/>
    <property type="project" value="TreeGrafter"/>
</dbReference>
<sequence>MGNGCSHFIDFWAHMATEADIKKAARSIETWQKAQDVNRGGGGGLPHHTSAISYRLGGTDVVKRVVEGFYKRLYADERLRVFLHDRDVITLRAKQSAFMSWLFGTPNQSYSGKNLRIAHLRLIRQRGFSPADFETGLSFFADAMREQGSPEAIVNEVLMKMRPFKEIIFTPCARDAEEEARWIVEERASEESKQEQQQQIGAGATATGAIAAVAATPKDAAAVVVMGDRNNSRPGSARVPQCPFTGGRLSRPPSSGGGGDGGGVNAAGRCTEEKTAVKMEDLQAKPPSTPPAPPQHGTAAPPSRPVSTAPCDAGARLGDGGSAAAAAATTAAGMGAGAVVVTTAAVTAIAAGPVEDAPAAAAAAATAAEPPPLPPPPASPPLAGSRPASRPNSVPAAAAATADTPNLLRPPSQKSAPGSRPQSAMPATPPSQPSPSLAVIQPLPASPSATADTALSPAAAADGDRPGTPELASAAAATSAACAVVAAAAPAPAPAPAPPPKVDDANAAAEDIVDAFMTEVFADESGAVVDEALAELGAVEQKNPADGCGNATDAPLPLDVAAAVAGNGTAAAEAATAASRAGTPLAGSQRLELAPGVAATPLPATSGTTRIGTPLMEHMR</sequence>
<dbReference type="AlphaFoldDB" id="A0A8J4GUD1"/>
<dbReference type="InterPro" id="IPR001486">
    <property type="entry name" value="Hemoglobin_trunc"/>
</dbReference>
<evidence type="ECO:0000256" key="10">
    <source>
        <dbReference type="SAM" id="MobiDB-lite"/>
    </source>
</evidence>
<evidence type="ECO:0000256" key="4">
    <source>
        <dbReference type="ARBA" id="ARBA00022723"/>
    </source>
</evidence>
<dbReference type="EMBL" id="BNCQ01000051">
    <property type="protein sequence ID" value="GIM13722.1"/>
    <property type="molecule type" value="Genomic_DNA"/>
</dbReference>
<comment type="caution">
    <text evidence="11">The sequence shown here is derived from an EMBL/GenBank/DDBJ whole genome shotgun (WGS) entry which is preliminary data.</text>
</comment>
<dbReference type="InterPro" id="IPR009050">
    <property type="entry name" value="Globin-like_sf"/>
</dbReference>